<protein>
    <submittedName>
        <fullName evidence="7">Uncharacterized protein</fullName>
    </submittedName>
</protein>
<name>A0A7S3CZX8_9EUKA</name>
<evidence type="ECO:0000259" key="6">
    <source>
        <dbReference type="Pfam" id="PF26254"/>
    </source>
</evidence>
<evidence type="ECO:0000256" key="3">
    <source>
        <dbReference type="SAM" id="MobiDB-lite"/>
    </source>
</evidence>
<feature type="domain" description="Trs120/TRAPPC9 N-terminal" evidence="4">
    <location>
        <begin position="198"/>
        <end position="271"/>
    </location>
</feature>
<feature type="compositionally biased region" description="Basic and acidic residues" evidence="3">
    <location>
        <begin position="1176"/>
        <end position="1185"/>
    </location>
</feature>
<dbReference type="GO" id="GO:0005802">
    <property type="term" value="C:trans-Golgi network"/>
    <property type="evidence" value="ECO:0007669"/>
    <property type="project" value="TreeGrafter"/>
</dbReference>
<dbReference type="PANTHER" id="PTHR21512">
    <property type="entry name" value="TRAFFICKING PROTEIN PARTICLE COMPLEX SUBUNIT 9"/>
    <property type="match status" value="1"/>
</dbReference>
<dbReference type="AlphaFoldDB" id="A0A7S3CZX8"/>
<feature type="domain" description="Trs120/TRAPPC9 first Ig-like" evidence="6">
    <location>
        <begin position="556"/>
        <end position="703"/>
    </location>
</feature>
<dbReference type="InterPro" id="IPR058564">
    <property type="entry name" value="TPR_TRAPPC9_Trs120"/>
</dbReference>
<feature type="domain" description="Trs120/TRAPPC9 TPR region" evidence="5">
    <location>
        <begin position="328"/>
        <end position="529"/>
    </location>
</feature>
<dbReference type="EMBL" id="HBIB01007059">
    <property type="protein sequence ID" value="CAE0242275.1"/>
    <property type="molecule type" value="Transcribed_RNA"/>
</dbReference>
<dbReference type="PANTHER" id="PTHR21512:SF5">
    <property type="entry name" value="TRAFFICKING PROTEIN PARTICLE COMPLEX SUBUNIT 9"/>
    <property type="match status" value="1"/>
</dbReference>
<dbReference type="InterPro" id="IPR013935">
    <property type="entry name" value="Trs120_TRAPPC9"/>
</dbReference>
<dbReference type="Pfam" id="PF26251">
    <property type="entry name" value="TPR_TRAPPC9-Trs120"/>
    <property type="match status" value="1"/>
</dbReference>
<gene>
    <name evidence="7" type="ORF">PBIL07802_LOCUS4439</name>
</gene>
<proteinExistence type="predicted"/>
<reference evidence="7" key="1">
    <citation type="submission" date="2021-01" db="EMBL/GenBank/DDBJ databases">
        <authorList>
            <person name="Corre E."/>
            <person name="Pelletier E."/>
            <person name="Niang G."/>
            <person name="Scheremetjew M."/>
            <person name="Finn R."/>
            <person name="Kale V."/>
            <person name="Holt S."/>
            <person name="Cochrane G."/>
            <person name="Meng A."/>
            <person name="Brown T."/>
            <person name="Cohen L."/>
        </authorList>
    </citation>
    <scope>NUCLEOTIDE SEQUENCE</scope>
    <source>
        <strain evidence="7">NIES-2562</strain>
    </source>
</reference>
<dbReference type="InterPro" id="IPR058565">
    <property type="entry name" value="Ig_TRAPPC9_Trs120_1st"/>
</dbReference>
<evidence type="ECO:0000256" key="2">
    <source>
        <dbReference type="ARBA" id="ARBA00023034"/>
    </source>
</evidence>
<evidence type="ECO:0000256" key="1">
    <source>
        <dbReference type="ARBA" id="ARBA00004555"/>
    </source>
</evidence>
<evidence type="ECO:0000259" key="4">
    <source>
        <dbReference type="Pfam" id="PF08626"/>
    </source>
</evidence>
<keyword evidence="2" id="KW-0333">Golgi apparatus</keyword>
<feature type="compositionally biased region" description="Acidic residues" evidence="3">
    <location>
        <begin position="1154"/>
        <end position="1175"/>
    </location>
</feature>
<comment type="subcellular location">
    <subcellularLocation>
        <location evidence="1">Golgi apparatus</location>
    </subcellularLocation>
</comment>
<dbReference type="InterPro" id="IPR058563">
    <property type="entry name" value="Trs120_TRAPPC9_N"/>
</dbReference>
<evidence type="ECO:0000313" key="7">
    <source>
        <dbReference type="EMBL" id="CAE0242275.1"/>
    </source>
</evidence>
<feature type="region of interest" description="Disordered" evidence="3">
    <location>
        <begin position="1136"/>
        <end position="1186"/>
    </location>
</feature>
<dbReference type="Pfam" id="PF26254">
    <property type="entry name" value="Ig_TRAPPC9-Trs120_1st"/>
    <property type="match status" value="1"/>
</dbReference>
<accession>A0A7S3CZX8</accession>
<evidence type="ECO:0000259" key="5">
    <source>
        <dbReference type="Pfam" id="PF26251"/>
    </source>
</evidence>
<sequence length="1205" mass="129666">MAASVDVESEIVDTGKVRLFVLALTDADLPLVEAATAALKAYSEFPVEELPLGMTELNSIPFKDSAWLDCGRIRTSAVHLSAPRGKDWEVFQPHRKAFAALAIGEGGGGQRNADVKKLMVEALASHGLKDVPVQRCLLFDSEDSKEKVEEWLLRLSPAQRGREQFRFISQQIAAAVVREIMSVLAKGASGQPDTVVTPADTIGSKVEDSKRFKAKTEARSKKIIADYLLLGGSAVEASNEYSAALEISRNNSDHLCTASCLEGLACARLIVQENFGAEVDAGQIDRWMEEAVEEYREHHKKKAAPLYVEAAFKLARFRKSVRQSGDGKRILDSLSTIVTSSSDYLSQQNRIAVLGKCASLCAQLGLMRKAGFYLRETAQLYGLLQYWGAAHHLFLSAASLAYRLGDVATCLRDLDEHYGVAGLATAGKARGGGNISGVGMSSHVATPTAIFTTVKQRRRGEESGDAAPSTLLGGRNDGWGHLQRSLLIDLRDSARKMGDSEMALRYALAGLRYVSTSPPADQYAFLSSLLELAPRVKHGDGVVVLPGGSVGLADVMKVVAQPLVPSRKVTERPLERTDSSSGDAGGGPFLFCAFRSGDEKKGGKADVPSAVQWVAGEESHIHITLRNPFVFPLPVEKIGVMTVGDVSLTLRHSTSVRIPPSTSNFVVSLPFKALRPGKVGVVAVVMQTFGVETRHVISEMGAETELEITSDTLQSAKRRAEEGKGAGTIEVLPPMPLLQSELDVSWARGVMSGQKSEGSIVVRNMGSATLSEMSAHIVPGSGSGGGGGGDGEEIDISIDEEGMKQALPLQPGASMRMKIRMVARRSWSGAVNIKYGDGERRTREAKVPLHVEVHEGVSVTDVCVIGDDTSKPHEGHDKEWRSGKKMCEFEVVDRHRCLVLSLCNTRPHSMCVSAVSSIDYVKAGIGATSTSRVVVKVARTGKADVLEAKLAEINRYRNDKKKRGVLASMPSLSEMGADVNVYWSEEGAQQQRGKAVDASESERGEVGEREGFEGIVPLVVPLPEKVARALCPSSLSLEVVARSEEGKGGDIDGTNGDKRRMKAGQAVLCTVLVVNNSLPAGCDCTLHLSSSNDGVAIVCGSNRRLVEVGETGSNVEVEVEVFALNKGTAALEVSGEIHFPPSHPANEGGQETESSGDEVGSGEDEQVDEEEQSEEEREKKEEEKLKARRKTTCFRLLDPFHFIFE</sequence>
<dbReference type="Pfam" id="PF08626">
    <property type="entry name" value="TRAPPC9-Trs120"/>
    <property type="match status" value="1"/>
</dbReference>
<organism evidence="7">
    <name type="scientific">Palpitomonas bilix</name>
    <dbReference type="NCBI Taxonomy" id="652834"/>
    <lineage>
        <taxon>Eukaryota</taxon>
        <taxon>Eukaryota incertae sedis</taxon>
    </lineage>
</organism>